<protein>
    <submittedName>
        <fullName evidence="6">PIN domain-containing protein</fullName>
    </submittedName>
</protein>
<evidence type="ECO:0000313" key="6">
    <source>
        <dbReference type="EMBL" id="HIW90599.1"/>
    </source>
</evidence>
<organism evidence="6 7">
    <name type="scientific">Candidatus Corynebacterium avicola</name>
    <dbReference type="NCBI Taxonomy" id="2838527"/>
    <lineage>
        <taxon>Bacteria</taxon>
        <taxon>Bacillati</taxon>
        <taxon>Actinomycetota</taxon>
        <taxon>Actinomycetes</taxon>
        <taxon>Mycobacteriales</taxon>
        <taxon>Corynebacteriaceae</taxon>
        <taxon>Corynebacterium</taxon>
    </lineage>
</organism>
<dbReference type="InterPro" id="IPR002716">
    <property type="entry name" value="PIN_dom"/>
</dbReference>
<dbReference type="EMBL" id="DXGC01000027">
    <property type="protein sequence ID" value="HIW90599.1"/>
    <property type="molecule type" value="Genomic_DNA"/>
</dbReference>
<dbReference type="GO" id="GO:0046872">
    <property type="term" value="F:metal ion binding"/>
    <property type="evidence" value="ECO:0007669"/>
    <property type="project" value="UniProtKB-KW"/>
</dbReference>
<accession>A0A9D1UJW3</accession>
<proteinExistence type="predicted"/>
<dbReference type="GO" id="GO:0016787">
    <property type="term" value="F:hydrolase activity"/>
    <property type="evidence" value="ECO:0007669"/>
    <property type="project" value="UniProtKB-KW"/>
</dbReference>
<dbReference type="Proteomes" id="UP000824190">
    <property type="component" value="Unassembled WGS sequence"/>
</dbReference>
<evidence type="ECO:0000259" key="5">
    <source>
        <dbReference type="Pfam" id="PF13470"/>
    </source>
</evidence>
<evidence type="ECO:0000256" key="3">
    <source>
        <dbReference type="ARBA" id="ARBA00022801"/>
    </source>
</evidence>
<evidence type="ECO:0000256" key="1">
    <source>
        <dbReference type="ARBA" id="ARBA00022722"/>
    </source>
</evidence>
<evidence type="ECO:0000313" key="7">
    <source>
        <dbReference type="Proteomes" id="UP000824190"/>
    </source>
</evidence>
<comment type="caution">
    <text evidence="6">The sequence shown here is derived from an EMBL/GenBank/DDBJ whole genome shotgun (WGS) entry which is preliminary data.</text>
</comment>
<dbReference type="Pfam" id="PF13470">
    <property type="entry name" value="PIN_3"/>
    <property type="match status" value="1"/>
</dbReference>
<reference evidence="6" key="1">
    <citation type="journal article" date="2021" name="PeerJ">
        <title>Extensive microbial diversity within the chicken gut microbiome revealed by metagenomics and culture.</title>
        <authorList>
            <person name="Gilroy R."/>
            <person name="Ravi A."/>
            <person name="Getino M."/>
            <person name="Pursley I."/>
            <person name="Horton D.L."/>
            <person name="Alikhan N.F."/>
            <person name="Baker D."/>
            <person name="Gharbi K."/>
            <person name="Hall N."/>
            <person name="Watson M."/>
            <person name="Adriaenssens E.M."/>
            <person name="Foster-Nyarko E."/>
            <person name="Jarju S."/>
            <person name="Secka A."/>
            <person name="Antonio M."/>
            <person name="Oren A."/>
            <person name="Chaudhuri R.R."/>
            <person name="La Ragione R."/>
            <person name="Hildebrand F."/>
            <person name="Pallen M.J."/>
        </authorList>
    </citation>
    <scope>NUCLEOTIDE SEQUENCE</scope>
    <source>
        <strain evidence="6">CHK32-1732</strain>
    </source>
</reference>
<dbReference type="GO" id="GO:0004518">
    <property type="term" value="F:nuclease activity"/>
    <property type="evidence" value="ECO:0007669"/>
    <property type="project" value="UniProtKB-KW"/>
</dbReference>
<evidence type="ECO:0000256" key="2">
    <source>
        <dbReference type="ARBA" id="ARBA00022723"/>
    </source>
</evidence>
<name>A0A9D1UJW3_9CORY</name>
<keyword evidence="1" id="KW-0540">Nuclease</keyword>
<evidence type="ECO:0000256" key="4">
    <source>
        <dbReference type="ARBA" id="ARBA00022842"/>
    </source>
</evidence>
<gene>
    <name evidence="6" type="ORF">H9870_02915</name>
</gene>
<feature type="domain" description="PIN" evidence="5">
    <location>
        <begin position="4"/>
        <end position="110"/>
    </location>
</feature>
<dbReference type="AlphaFoldDB" id="A0A9D1UJW3"/>
<sequence length="191" mass="21390">MGTRVLVDANVIVSKTQFDWLFHLRQNSDGVFQVHSTEDIFAEALKAVRRNRPTASGNLITRRLTMIRACVDEVLDDFPGDLPFSGEDVDDYHVHAAAIGAGADMILTSNDPSDFTSTPDSEPYEIIAPDDFFMFVVDMHPSSLLPATLSQWKFWRKKPDSKPLYTALEDANCPRFAGKVRTALREIALRS</sequence>
<keyword evidence="3" id="KW-0378">Hydrolase</keyword>
<reference evidence="6" key="2">
    <citation type="submission" date="2021-04" db="EMBL/GenBank/DDBJ databases">
        <authorList>
            <person name="Gilroy R."/>
        </authorList>
    </citation>
    <scope>NUCLEOTIDE SEQUENCE</scope>
    <source>
        <strain evidence="6">CHK32-1732</strain>
    </source>
</reference>
<keyword evidence="2" id="KW-0479">Metal-binding</keyword>
<keyword evidence="4" id="KW-0460">Magnesium</keyword>